<reference evidence="2 3" key="1">
    <citation type="submission" date="2024-09" db="EMBL/GenBank/DDBJ databases">
        <title>Chromosome-scale assembly of Riccia sorocarpa.</title>
        <authorList>
            <person name="Paukszto L."/>
        </authorList>
    </citation>
    <scope>NUCLEOTIDE SEQUENCE [LARGE SCALE GENOMIC DNA]</scope>
    <source>
        <strain evidence="2">LP-2024</strain>
        <tissue evidence="2">Aerial parts of the thallus</tissue>
    </source>
</reference>
<proteinExistence type="predicted"/>
<accession>A0ABD3GVR0</accession>
<protein>
    <submittedName>
        <fullName evidence="2">Uncharacterized protein</fullName>
    </submittedName>
</protein>
<gene>
    <name evidence="2" type="ORF">R1sor_000289</name>
</gene>
<dbReference type="AlphaFoldDB" id="A0ABD3GVR0"/>
<organism evidence="2 3">
    <name type="scientific">Riccia sorocarpa</name>
    <dbReference type="NCBI Taxonomy" id="122646"/>
    <lineage>
        <taxon>Eukaryota</taxon>
        <taxon>Viridiplantae</taxon>
        <taxon>Streptophyta</taxon>
        <taxon>Embryophyta</taxon>
        <taxon>Marchantiophyta</taxon>
        <taxon>Marchantiopsida</taxon>
        <taxon>Marchantiidae</taxon>
        <taxon>Marchantiales</taxon>
        <taxon>Ricciaceae</taxon>
        <taxon>Riccia</taxon>
    </lineage>
</organism>
<feature type="region of interest" description="Disordered" evidence="1">
    <location>
        <begin position="101"/>
        <end position="128"/>
    </location>
</feature>
<comment type="caution">
    <text evidence="2">The sequence shown here is derived from an EMBL/GenBank/DDBJ whole genome shotgun (WGS) entry which is preliminary data.</text>
</comment>
<name>A0ABD3GVR0_9MARC</name>
<evidence type="ECO:0000313" key="3">
    <source>
        <dbReference type="Proteomes" id="UP001633002"/>
    </source>
</evidence>
<evidence type="ECO:0000313" key="2">
    <source>
        <dbReference type="EMBL" id="KAL3682267.1"/>
    </source>
</evidence>
<sequence>MNCSIEIPTDVLHATVSTNTRLDSLSLQSPHVFSTNMVMITDGVTESKMNNWISPNLVEIPRGCAVEGTRFNPGHNQETMDFTNESSGIGLSQRMVKPITLTTNSPSSDHENDGTMEDSNLNVTKGWEPDRTQGLKRKYYEWAAVEAAFRRPRSARAHNAGRGVFIPQTNRAHPNQQRINPDTTQEITDMAYQFFDDLEINSPVPTFSPMPGDIICSQVCREIQQTNPYFNPGGHCQLYIEPGQPIDRALQLSAAGRREDAGLPVEPQFHPYDMIVRPGRITTNYQFMPQAYVEVFRFMGSQHTPCPWILIGRTPFQPLAAPVLYATGDPEIGHRVVSQFIPEARIFGQNMGFQLRPTDLLLMETYGFSQVQVSYYDHRRSQLEPRAMILRAGYARVEDSLLATVEMFQYLLNGQTQRMGWSFQGRDVQIYGGSQTLDTLVQAIDPAAIAGPRAPASRQDIALADSYLNL</sequence>
<keyword evidence="3" id="KW-1185">Reference proteome</keyword>
<evidence type="ECO:0000256" key="1">
    <source>
        <dbReference type="SAM" id="MobiDB-lite"/>
    </source>
</evidence>
<dbReference type="Proteomes" id="UP001633002">
    <property type="component" value="Unassembled WGS sequence"/>
</dbReference>
<dbReference type="EMBL" id="JBJQOH010000006">
    <property type="protein sequence ID" value="KAL3682267.1"/>
    <property type="molecule type" value="Genomic_DNA"/>
</dbReference>